<comment type="similarity">
    <text evidence="1">Belongs to the ROK (NagC/XylR) family.</text>
</comment>
<dbReference type="Pfam" id="PF00480">
    <property type="entry name" value="ROK"/>
    <property type="match status" value="1"/>
</dbReference>
<keyword evidence="4" id="KW-1185">Reference proteome</keyword>
<dbReference type="Gene3D" id="3.30.420.40">
    <property type="match status" value="2"/>
</dbReference>
<dbReference type="InterPro" id="IPR043129">
    <property type="entry name" value="ATPase_NBD"/>
</dbReference>
<dbReference type="InterPro" id="IPR000600">
    <property type="entry name" value="ROK"/>
</dbReference>
<evidence type="ECO:0000256" key="2">
    <source>
        <dbReference type="SAM" id="MobiDB-lite"/>
    </source>
</evidence>
<accession>A0ABU0XFY6</accession>
<organism evidence="3 4">
    <name type="scientific">Microbacterium capsulatum</name>
    <dbReference type="NCBI Taxonomy" id="3041921"/>
    <lineage>
        <taxon>Bacteria</taxon>
        <taxon>Bacillati</taxon>
        <taxon>Actinomycetota</taxon>
        <taxon>Actinomycetes</taxon>
        <taxon>Micrococcales</taxon>
        <taxon>Microbacteriaceae</taxon>
        <taxon>Microbacterium</taxon>
    </lineage>
</organism>
<protein>
    <submittedName>
        <fullName evidence="3">ROK family protein</fullName>
    </submittedName>
</protein>
<dbReference type="Proteomes" id="UP001230289">
    <property type="component" value="Unassembled WGS sequence"/>
</dbReference>
<proteinExistence type="inferred from homology"/>
<feature type="region of interest" description="Disordered" evidence="2">
    <location>
        <begin position="319"/>
        <end position="342"/>
    </location>
</feature>
<evidence type="ECO:0000313" key="4">
    <source>
        <dbReference type="Proteomes" id="UP001230289"/>
    </source>
</evidence>
<sequence>MSSADERPLAVGIDIGGTKTAAGLVTMRGEVRRRAEVPTPAADGAEAVLATAARLAAELVDGSADPVSAIGIGAAGVIDPRRRLVLSATDTLPGWSGMRVGDRVETALGLPVAVDNDVRAHAVGEARFGAGRGLSSALVIAAGTGVGGALVLDGHPQQGATGIAGHFGHIPSVEAQGLPCTCGRSGHLEVIASGPAVLAAYRRAGGGGEAGDTRAVFELAEGGDPAALAAIRTAGRALGGAIGGLVNALDPEVVIVTGGLSHTSALWWGPLRDGFGEEAIDLVRSCPLTPAALGADAAIIGAAALAFDLVAERMRSGIPSSAGSADRGILPDPRSRNLGGSA</sequence>
<evidence type="ECO:0000256" key="1">
    <source>
        <dbReference type="ARBA" id="ARBA00006479"/>
    </source>
</evidence>
<dbReference type="SUPFAM" id="SSF53067">
    <property type="entry name" value="Actin-like ATPase domain"/>
    <property type="match status" value="1"/>
</dbReference>
<dbReference type="PANTHER" id="PTHR18964:SF169">
    <property type="entry name" value="N-ACETYLMANNOSAMINE KINASE"/>
    <property type="match status" value="1"/>
</dbReference>
<gene>
    <name evidence="3" type="ORF">RBR11_04185</name>
</gene>
<dbReference type="PANTHER" id="PTHR18964">
    <property type="entry name" value="ROK (REPRESSOR, ORF, KINASE) FAMILY"/>
    <property type="match status" value="1"/>
</dbReference>
<comment type="caution">
    <text evidence="3">The sequence shown here is derived from an EMBL/GenBank/DDBJ whole genome shotgun (WGS) entry which is preliminary data.</text>
</comment>
<name>A0ABU0XFY6_9MICO</name>
<reference evidence="3 4" key="1">
    <citation type="submission" date="2023-08" db="EMBL/GenBank/DDBJ databases">
        <title>Microbacterium sp. nov., isolated from a waste landfill.</title>
        <authorList>
            <person name="Wen W."/>
        </authorList>
    </citation>
    <scope>NUCLEOTIDE SEQUENCE [LARGE SCALE GENOMIC DNA]</scope>
    <source>
        <strain evidence="3 4">ASV81</strain>
    </source>
</reference>
<evidence type="ECO:0000313" key="3">
    <source>
        <dbReference type="EMBL" id="MDQ4213105.1"/>
    </source>
</evidence>
<dbReference type="RefSeq" id="WP_308488046.1">
    <property type="nucleotide sequence ID" value="NZ_JAVFCB010000002.1"/>
</dbReference>
<dbReference type="EMBL" id="JAVFCB010000002">
    <property type="protein sequence ID" value="MDQ4213105.1"/>
    <property type="molecule type" value="Genomic_DNA"/>
</dbReference>